<dbReference type="InterPro" id="IPR036005">
    <property type="entry name" value="Creatinase/aminopeptidase-like"/>
</dbReference>
<organism evidence="1 2">
    <name type="scientific">Multifurca ochricompacta</name>
    <dbReference type="NCBI Taxonomy" id="376703"/>
    <lineage>
        <taxon>Eukaryota</taxon>
        <taxon>Fungi</taxon>
        <taxon>Dikarya</taxon>
        <taxon>Basidiomycota</taxon>
        <taxon>Agaricomycotina</taxon>
        <taxon>Agaricomycetes</taxon>
        <taxon>Russulales</taxon>
        <taxon>Russulaceae</taxon>
        <taxon>Multifurca</taxon>
    </lineage>
</organism>
<accession>A0AAD4QK11</accession>
<dbReference type="Proteomes" id="UP001203297">
    <property type="component" value="Unassembled WGS sequence"/>
</dbReference>
<reference evidence="1" key="1">
    <citation type="journal article" date="2022" name="New Phytol.">
        <title>Evolutionary transition to the ectomycorrhizal habit in the genomes of a hyperdiverse lineage of mushroom-forming fungi.</title>
        <authorList>
            <person name="Looney B."/>
            <person name="Miyauchi S."/>
            <person name="Morin E."/>
            <person name="Drula E."/>
            <person name="Courty P.E."/>
            <person name="Kohler A."/>
            <person name="Kuo A."/>
            <person name="LaButti K."/>
            <person name="Pangilinan J."/>
            <person name="Lipzen A."/>
            <person name="Riley R."/>
            <person name="Andreopoulos W."/>
            <person name="He G."/>
            <person name="Johnson J."/>
            <person name="Nolan M."/>
            <person name="Tritt A."/>
            <person name="Barry K.W."/>
            <person name="Grigoriev I.V."/>
            <person name="Nagy L.G."/>
            <person name="Hibbett D."/>
            <person name="Henrissat B."/>
            <person name="Matheny P.B."/>
            <person name="Labbe J."/>
            <person name="Martin F.M."/>
        </authorList>
    </citation>
    <scope>NUCLEOTIDE SEQUENCE</scope>
    <source>
        <strain evidence="1">BPL690</strain>
    </source>
</reference>
<dbReference type="AlphaFoldDB" id="A0AAD4QK11"/>
<dbReference type="Gene3D" id="3.90.230.10">
    <property type="entry name" value="Creatinase/methionine aminopeptidase superfamily"/>
    <property type="match status" value="1"/>
</dbReference>
<dbReference type="SUPFAM" id="SSF55920">
    <property type="entry name" value="Creatinase/aminopeptidase"/>
    <property type="match status" value="1"/>
</dbReference>
<gene>
    <name evidence="1" type="ORF">B0F90DRAFT_1643082</name>
</gene>
<protein>
    <submittedName>
        <fullName evidence="1">Uncharacterized protein</fullName>
    </submittedName>
</protein>
<keyword evidence="2" id="KW-1185">Reference proteome</keyword>
<feature type="non-terminal residue" evidence="1">
    <location>
        <position position="1"/>
    </location>
</feature>
<sequence length="82" mass="9394">LIIDGRPGIYFHYHLLSDMRNLEFIDCEVLSRYELVGGVRIEDVMLITPDGAENFSTVHQDLEWVEGVSECNSPRSLTNHVM</sequence>
<evidence type="ECO:0000313" key="1">
    <source>
        <dbReference type="EMBL" id="KAI0293339.1"/>
    </source>
</evidence>
<evidence type="ECO:0000313" key="2">
    <source>
        <dbReference type="Proteomes" id="UP001203297"/>
    </source>
</evidence>
<name>A0AAD4QK11_9AGAM</name>
<dbReference type="EMBL" id="WTXG01000097">
    <property type="protein sequence ID" value="KAI0293339.1"/>
    <property type="molecule type" value="Genomic_DNA"/>
</dbReference>
<proteinExistence type="predicted"/>
<comment type="caution">
    <text evidence="1">The sequence shown here is derived from an EMBL/GenBank/DDBJ whole genome shotgun (WGS) entry which is preliminary data.</text>
</comment>